<name>A0ABY1IG83_9ACTO</name>
<protein>
    <recommendedName>
        <fullName evidence="3">Transposase DDE domain group 1</fullName>
    </recommendedName>
</protein>
<dbReference type="EMBL" id="FQYL01000012">
    <property type="protein sequence ID" value="SHJ12664.1"/>
    <property type="molecule type" value="Genomic_DNA"/>
</dbReference>
<evidence type="ECO:0000313" key="2">
    <source>
        <dbReference type="Proteomes" id="UP000184390"/>
    </source>
</evidence>
<reference evidence="1 2" key="1">
    <citation type="submission" date="2016-11" db="EMBL/GenBank/DDBJ databases">
        <authorList>
            <person name="Varghese N."/>
            <person name="Submissions S."/>
        </authorList>
    </citation>
    <scope>NUCLEOTIDE SEQUENCE [LARGE SCALE GENOMIC DNA]</scope>
    <source>
        <strain evidence="1 2">PA</strain>
    </source>
</reference>
<evidence type="ECO:0008006" key="3">
    <source>
        <dbReference type="Google" id="ProtNLM"/>
    </source>
</evidence>
<sequence>LRLMSIPAVIAHHARRTVLRYKACHPWTSLLLDGLGHLQALPAP</sequence>
<dbReference type="Proteomes" id="UP000184390">
    <property type="component" value="Unassembled WGS sequence"/>
</dbReference>
<accession>A0ABY1IG83</accession>
<keyword evidence="2" id="KW-1185">Reference proteome</keyword>
<feature type="non-terminal residue" evidence="1">
    <location>
        <position position="1"/>
    </location>
</feature>
<gene>
    <name evidence="1" type="ORF">SAMN05216246_1121</name>
</gene>
<comment type="caution">
    <text evidence="1">The sequence shown here is derived from an EMBL/GenBank/DDBJ whole genome shotgun (WGS) entry which is preliminary data.</text>
</comment>
<proteinExistence type="predicted"/>
<organism evidence="1 2">
    <name type="scientific">Actinomyces denticolens</name>
    <dbReference type="NCBI Taxonomy" id="52767"/>
    <lineage>
        <taxon>Bacteria</taxon>
        <taxon>Bacillati</taxon>
        <taxon>Actinomycetota</taxon>
        <taxon>Actinomycetes</taxon>
        <taxon>Actinomycetales</taxon>
        <taxon>Actinomycetaceae</taxon>
        <taxon>Actinomyces</taxon>
    </lineage>
</organism>
<evidence type="ECO:0000313" key="1">
    <source>
        <dbReference type="EMBL" id="SHJ12664.1"/>
    </source>
</evidence>